<sequence>MVVAAKKTSQVVAHLAIAFVITYAVTGSMLIGGLALLIEPVINVLLLPIHEKAWSAIRARARDERERYMRIAAEKVSQTALHMIVAFGVMAFATGSLAFGGMAAVLEPICNVILLPIHDRFWEKLELRLSGTVRMA</sequence>
<organism evidence="3 4">
    <name type="scientific">Massilia agri</name>
    <dbReference type="NCBI Taxonomy" id="1886785"/>
    <lineage>
        <taxon>Bacteria</taxon>
        <taxon>Pseudomonadati</taxon>
        <taxon>Pseudomonadota</taxon>
        <taxon>Betaproteobacteria</taxon>
        <taxon>Burkholderiales</taxon>
        <taxon>Oxalobacteraceae</taxon>
        <taxon>Telluria group</taxon>
        <taxon>Massilia</taxon>
    </lineage>
</organism>
<feature type="transmembrane region" description="Helical" evidence="1">
    <location>
        <begin position="84"/>
        <end position="106"/>
    </location>
</feature>
<keyword evidence="4" id="KW-1185">Reference proteome</keyword>
<feature type="transmembrane region" description="Helical" evidence="1">
    <location>
        <begin position="12"/>
        <end position="38"/>
    </location>
</feature>
<protein>
    <submittedName>
        <fullName evidence="3">DUF2061 domain-containing protein</fullName>
    </submittedName>
</protein>
<proteinExistence type="predicted"/>
<accession>A0ABT2ATM4</accession>
<dbReference type="InterPro" id="IPR018638">
    <property type="entry name" value="DUF2061_membrane"/>
</dbReference>
<keyword evidence="1" id="KW-0812">Transmembrane</keyword>
<evidence type="ECO:0000256" key="1">
    <source>
        <dbReference type="SAM" id="Phobius"/>
    </source>
</evidence>
<dbReference type="Proteomes" id="UP001206572">
    <property type="component" value="Unassembled WGS sequence"/>
</dbReference>
<dbReference type="RefSeq" id="WP_258830599.1">
    <property type="nucleotide sequence ID" value="NZ_JANUHA010000039.1"/>
</dbReference>
<evidence type="ECO:0000259" key="2">
    <source>
        <dbReference type="Pfam" id="PF09834"/>
    </source>
</evidence>
<reference evidence="3 4" key="1">
    <citation type="submission" date="2022-08" db="EMBL/GenBank/DDBJ databases">
        <title>Reclassification of Massilia species as members of the genera Telluria, Duganella, Pseudoduganella, Mokoshia gen. nov. and Zemynaea gen. nov. using orthogonal and non-orthogonal genome-based approaches.</title>
        <authorList>
            <person name="Bowman J.P."/>
        </authorList>
    </citation>
    <scope>NUCLEOTIDE SEQUENCE [LARGE SCALE GENOMIC DNA]</scope>
    <source>
        <strain evidence="3 4">JCM 31661</strain>
    </source>
</reference>
<evidence type="ECO:0000313" key="4">
    <source>
        <dbReference type="Proteomes" id="UP001206572"/>
    </source>
</evidence>
<dbReference type="EMBL" id="JANUHA010000039">
    <property type="protein sequence ID" value="MCS0599606.1"/>
    <property type="molecule type" value="Genomic_DNA"/>
</dbReference>
<evidence type="ECO:0000313" key="3">
    <source>
        <dbReference type="EMBL" id="MCS0599606.1"/>
    </source>
</evidence>
<feature type="domain" description="DUF2061" evidence="2">
    <location>
        <begin position="76"/>
        <end position="123"/>
    </location>
</feature>
<comment type="caution">
    <text evidence="3">The sequence shown here is derived from an EMBL/GenBank/DDBJ whole genome shotgun (WGS) entry which is preliminary data.</text>
</comment>
<gene>
    <name evidence="3" type="ORF">NX780_24995</name>
</gene>
<name>A0ABT2ATM4_9BURK</name>
<keyword evidence="1" id="KW-0472">Membrane</keyword>
<feature type="domain" description="DUF2061" evidence="2">
    <location>
        <begin position="5"/>
        <end position="55"/>
    </location>
</feature>
<dbReference type="Pfam" id="PF09834">
    <property type="entry name" value="DUF2061"/>
    <property type="match status" value="2"/>
</dbReference>
<keyword evidence="1" id="KW-1133">Transmembrane helix</keyword>